<feature type="domain" description="G-protein coupled receptors family 2 profile 2" evidence="12">
    <location>
        <begin position="747"/>
        <end position="1003"/>
    </location>
</feature>
<dbReference type="EMBL" id="JAINUG010000106">
    <property type="protein sequence ID" value="KAJ8396518.1"/>
    <property type="molecule type" value="Genomic_DNA"/>
</dbReference>
<evidence type="ECO:0000313" key="15">
    <source>
        <dbReference type="Proteomes" id="UP001221898"/>
    </source>
</evidence>
<dbReference type="Gene3D" id="2.60.220.50">
    <property type="match status" value="1"/>
</dbReference>
<evidence type="ECO:0000313" key="14">
    <source>
        <dbReference type="EMBL" id="KAJ8396518.1"/>
    </source>
</evidence>
<evidence type="ECO:0000256" key="4">
    <source>
        <dbReference type="ARBA" id="ARBA00022729"/>
    </source>
</evidence>
<dbReference type="InterPro" id="IPR046338">
    <property type="entry name" value="GAIN_dom_sf"/>
</dbReference>
<dbReference type="PROSITE" id="PS50221">
    <property type="entry name" value="GAIN_B"/>
    <property type="match status" value="1"/>
</dbReference>
<evidence type="ECO:0000256" key="2">
    <source>
        <dbReference type="ARBA" id="ARBA00007343"/>
    </source>
</evidence>
<dbReference type="SUPFAM" id="SSF49899">
    <property type="entry name" value="Concanavalin A-like lectins/glucanases"/>
    <property type="match status" value="1"/>
</dbReference>
<dbReference type="InterPro" id="IPR000832">
    <property type="entry name" value="GPCR_2_secretin-like"/>
</dbReference>
<dbReference type="SUPFAM" id="SSF81321">
    <property type="entry name" value="Family A G protein-coupled receptor-like"/>
    <property type="match status" value="1"/>
</dbReference>
<sequence>MSGAFAASLWGKKVDFSRNFKCSLWQLDAGCAVPALEELSVCVSLWKRVASPQWTVFVYKQRGDEKAQLGLTGTTESLQVWLFGHAWAAPVDLPLEVWHVVCLTWSGRSRNLRLYVNNTRVLSAHVHRHARLPPGGTLSLGASHGFAGGGIEAETGTGFQGTVTLFRMWGRERSPQQLSALSCTEGDVVHWSTRDWDTSGCQPIFDPSLACAWSLYEIQVKVCVTSWDGSAMNTHAAKEIMSDWLGKILPPSMFLYSISVTFSTSFDCMVHVEVIPSADVSNVQVTISHLLSIQYVSGLLEVTTDTGSIIIHPVDTFYRVTLNVTVSGGAASDPATVIQSWLAAVLPVDHMWVLNFKLLTRTRSQMECRTPEVGRLTLLSTSRYGCTFQAQVNTSSDVAQTERLIRDLLMVYFTSGSLTVHAEPGDIQSLAPALSTVSKPDKGSMCGRRRRLSARPLSPAKGALIRQAAGTDNSVDVVDMILNFTRDHGALSHPELVTVLNKLSEVLEVSQVTPPLGQAMVDIIADILESDTNVSPVTNLILSIMEDIGDKMSFSGESYNMTAPSLAIALVNIDPGQFFGITFGVNSASQDLNPEIFINEDPLKDTVAFISLPPEVEDRFPQHQKTPPRIQFHFYGVPQLFKDTQNGKELNTYVVSASVTNATISDLEQHVVVTLRHRRPVDLKDEVECVYWNFSENGGFGGWDSSGCSKHNTSADQTTCVCDHLTHFGVLVDLSRAPVSEKDKEILTVISYLGCGISSVFLGVSLLTYMAFEKLRRDYPSKILINLSLALLGLNLVFLVDSWLASFGSDGLCISVAALLHYFLLASFTWMGLEAVHMYFALVKVFNVYVPSYILKFCVLGWGIPLVIVSLILAVKRDAYGSAVNGTSLEPLDDTELFCWLQDDVVFYVSVVAYIILVLLCNVAVFMVVLVQIRRVRANKPGGGRSGLLHDLRGVASLTFLLGLTWMLIFFAWGPARLTLVYLFSILNSLQGFFIFVFHCLMKENVRKQWRAHLCCGQFRLKEHSDWSQTATVGVKSRPNHLVHTPSVKSARSDNSNSSSTTSNSSVSAQRLVSTRRSDLELVYENRLPFPRACCSPPSLPQETGCGMPSWPPRDRSH</sequence>
<dbReference type="PANTHER" id="PTHR12011:SF277">
    <property type="entry name" value="ADHESION G-PROTEIN COUPLED RECEPTOR G4"/>
    <property type="match status" value="1"/>
</dbReference>
<keyword evidence="7" id="KW-1015">Disulfide bond</keyword>
<dbReference type="Gene3D" id="2.60.120.200">
    <property type="match status" value="1"/>
</dbReference>
<keyword evidence="5 10" id="KW-1133">Transmembrane helix</keyword>
<evidence type="ECO:0000256" key="5">
    <source>
        <dbReference type="ARBA" id="ARBA00022989"/>
    </source>
</evidence>
<feature type="region of interest" description="Disordered" evidence="9">
    <location>
        <begin position="1040"/>
        <end position="1072"/>
    </location>
</feature>
<dbReference type="GO" id="GO:0004930">
    <property type="term" value="F:G protein-coupled receptor activity"/>
    <property type="evidence" value="ECO:0007669"/>
    <property type="project" value="InterPro"/>
</dbReference>
<keyword evidence="15" id="KW-1185">Reference proteome</keyword>
<evidence type="ECO:0000256" key="9">
    <source>
        <dbReference type="SAM" id="MobiDB-lite"/>
    </source>
</evidence>
<dbReference type="Proteomes" id="UP001221898">
    <property type="component" value="Unassembled WGS sequence"/>
</dbReference>
<comment type="subcellular location">
    <subcellularLocation>
        <location evidence="1">Membrane</location>
        <topology evidence="1">Multi-pass membrane protein</topology>
    </subcellularLocation>
</comment>
<dbReference type="SMART" id="SM00159">
    <property type="entry name" value="PTX"/>
    <property type="match status" value="1"/>
</dbReference>
<dbReference type="GO" id="GO:0007166">
    <property type="term" value="P:cell surface receptor signaling pathway"/>
    <property type="evidence" value="ECO:0007669"/>
    <property type="project" value="InterPro"/>
</dbReference>
<dbReference type="InterPro" id="IPR001759">
    <property type="entry name" value="PTX_dom"/>
</dbReference>
<dbReference type="PRINTS" id="PR00249">
    <property type="entry name" value="GPCRSECRETIN"/>
</dbReference>
<dbReference type="PROSITE" id="PS00650">
    <property type="entry name" value="G_PROTEIN_RECEP_F2_2"/>
    <property type="match status" value="1"/>
</dbReference>
<dbReference type="FunFam" id="1.20.1070.10:FF:000043">
    <property type="entry name" value="adhesion G-protein coupled receptor G2 isoform X1"/>
    <property type="match status" value="1"/>
</dbReference>
<evidence type="ECO:0000256" key="8">
    <source>
        <dbReference type="PROSITE-ProRule" id="PRU01172"/>
    </source>
</evidence>
<dbReference type="Pfam" id="PF13385">
    <property type="entry name" value="Laminin_G_3"/>
    <property type="match status" value="1"/>
</dbReference>
<feature type="transmembrane region" description="Helical" evidence="10">
    <location>
        <begin position="854"/>
        <end position="875"/>
    </location>
</feature>
<comment type="caution">
    <text evidence="8">Lacks conserved residue(s) required for the propagation of feature annotation.</text>
</comment>
<feature type="transmembrane region" description="Helical" evidence="10">
    <location>
        <begin position="952"/>
        <end position="974"/>
    </location>
</feature>
<accession>A0AAD7S5V7</accession>
<dbReference type="CDD" id="cd15997">
    <property type="entry name" value="7tmB2_GPR112"/>
    <property type="match status" value="1"/>
</dbReference>
<dbReference type="InterPro" id="IPR017983">
    <property type="entry name" value="GPCR_2_secretin-like_CS"/>
</dbReference>
<gene>
    <name evidence="14" type="ORF">AAFF_G00018240</name>
</gene>
<dbReference type="AlphaFoldDB" id="A0AAD7S5V7"/>
<keyword evidence="4" id="KW-0732">Signal</keyword>
<keyword evidence="3 10" id="KW-0812">Transmembrane</keyword>
<evidence type="ECO:0000256" key="1">
    <source>
        <dbReference type="ARBA" id="ARBA00004141"/>
    </source>
</evidence>
<feature type="compositionally biased region" description="Low complexity" evidence="9">
    <location>
        <begin position="1047"/>
        <end position="1069"/>
    </location>
</feature>
<dbReference type="InterPro" id="IPR000203">
    <property type="entry name" value="GPS"/>
</dbReference>
<dbReference type="PANTHER" id="PTHR12011">
    <property type="entry name" value="ADHESION G-PROTEIN COUPLED RECEPTOR"/>
    <property type="match status" value="1"/>
</dbReference>
<dbReference type="PROSITE" id="PS50261">
    <property type="entry name" value="G_PROTEIN_RECEP_F2_4"/>
    <property type="match status" value="1"/>
</dbReference>
<evidence type="ECO:0000256" key="10">
    <source>
        <dbReference type="SAM" id="Phobius"/>
    </source>
</evidence>
<dbReference type="SMART" id="SM00303">
    <property type="entry name" value="GPS"/>
    <property type="match status" value="1"/>
</dbReference>
<evidence type="ECO:0000259" key="12">
    <source>
        <dbReference type="PROSITE" id="PS50261"/>
    </source>
</evidence>
<evidence type="ECO:0000256" key="7">
    <source>
        <dbReference type="ARBA" id="ARBA00023157"/>
    </source>
</evidence>
<name>A0AAD7S5V7_9TELE</name>
<dbReference type="InterPro" id="IPR013320">
    <property type="entry name" value="ConA-like_dom_sf"/>
</dbReference>
<dbReference type="PROSITE" id="PS51828">
    <property type="entry name" value="PTX_2"/>
    <property type="match status" value="1"/>
</dbReference>
<evidence type="ECO:0000256" key="6">
    <source>
        <dbReference type="ARBA" id="ARBA00023136"/>
    </source>
</evidence>
<dbReference type="Pfam" id="PF00002">
    <property type="entry name" value="7tm_2"/>
    <property type="match status" value="1"/>
</dbReference>
<feature type="region of interest" description="Disordered" evidence="9">
    <location>
        <begin position="1097"/>
        <end position="1118"/>
    </location>
</feature>
<keyword evidence="6 10" id="KW-0472">Membrane</keyword>
<evidence type="ECO:0000256" key="3">
    <source>
        <dbReference type="ARBA" id="ARBA00022692"/>
    </source>
</evidence>
<evidence type="ECO:0000259" key="13">
    <source>
        <dbReference type="PROSITE" id="PS51828"/>
    </source>
</evidence>
<feature type="transmembrane region" description="Helical" evidence="10">
    <location>
        <begin position="784"/>
        <end position="807"/>
    </location>
</feature>
<dbReference type="Gene3D" id="1.20.1070.10">
    <property type="entry name" value="Rhodopsin 7-helix transmembrane proteins"/>
    <property type="match status" value="1"/>
</dbReference>
<feature type="domain" description="GAIN-B" evidence="11">
    <location>
        <begin position="583"/>
        <end position="738"/>
    </location>
</feature>
<comment type="similarity">
    <text evidence="2">Belongs to the G-protein coupled receptor 2 family. Adhesion G-protein coupled receptor (ADGR) subfamily.</text>
</comment>
<feature type="transmembrane region" description="Helical" evidence="10">
    <location>
        <begin position="819"/>
        <end position="842"/>
    </location>
</feature>
<evidence type="ECO:0000259" key="11">
    <source>
        <dbReference type="PROSITE" id="PS50221"/>
    </source>
</evidence>
<feature type="transmembrane region" description="Helical" evidence="10">
    <location>
        <begin position="980"/>
        <end position="1001"/>
    </location>
</feature>
<proteinExistence type="inferred from homology"/>
<organism evidence="14 15">
    <name type="scientific">Aldrovandia affinis</name>
    <dbReference type="NCBI Taxonomy" id="143900"/>
    <lineage>
        <taxon>Eukaryota</taxon>
        <taxon>Metazoa</taxon>
        <taxon>Chordata</taxon>
        <taxon>Craniata</taxon>
        <taxon>Vertebrata</taxon>
        <taxon>Euteleostomi</taxon>
        <taxon>Actinopterygii</taxon>
        <taxon>Neopterygii</taxon>
        <taxon>Teleostei</taxon>
        <taxon>Notacanthiformes</taxon>
        <taxon>Halosauridae</taxon>
        <taxon>Aldrovandia</taxon>
    </lineage>
</organism>
<feature type="domain" description="Pentraxin (PTX)" evidence="13">
    <location>
        <begin position="10"/>
        <end position="211"/>
    </location>
</feature>
<dbReference type="InterPro" id="IPR057244">
    <property type="entry name" value="GAIN_B"/>
</dbReference>
<comment type="caution">
    <text evidence="14">The sequence shown here is derived from an EMBL/GenBank/DDBJ whole genome shotgun (WGS) entry which is preliminary data.</text>
</comment>
<dbReference type="InterPro" id="IPR017981">
    <property type="entry name" value="GPCR_2-like_7TM"/>
</dbReference>
<reference evidence="14" key="1">
    <citation type="journal article" date="2023" name="Science">
        <title>Genome structures resolve the early diversification of teleost fishes.</title>
        <authorList>
            <person name="Parey E."/>
            <person name="Louis A."/>
            <person name="Montfort J."/>
            <person name="Bouchez O."/>
            <person name="Roques C."/>
            <person name="Iampietro C."/>
            <person name="Lluch J."/>
            <person name="Castinel A."/>
            <person name="Donnadieu C."/>
            <person name="Desvignes T."/>
            <person name="Floi Bucao C."/>
            <person name="Jouanno E."/>
            <person name="Wen M."/>
            <person name="Mejri S."/>
            <person name="Dirks R."/>
            <person name="Jansen H."/>
            <person name="Henkel C."/>
            <person name="Chen W.J."/>
            <person name="Zahm M."/>
            <person name="Cabau C."/>
            <person name="Klopp C."/>
            <person name="Thompson A.W."/>
            <person name="Robinson-Rechavi M."/>
            <person name="Braasch I."/>
            <person name="Lecointre G."/>
            <person name="Bobe J."/>
            <person name="Postlethwait J.H."/>
            <person name="Berthelot C."/>
            <person name="Roest Crollius H."/>
            <person name="Guiguen Y."/>
        </authorList>
    </citation>
    <scope>NUCLEOTIDE SEQUENCE</scope>
    <source>
        <strain evidence="14">NC1722</strain>
    </source>
</reference>
<protein>
    <recommendedName>
        <fullName evidence="16">Adhesion G-protein coupled receptor G4</fullName>
    </recommendedName>
</protein>
<dbReference type="GO" id="GO:0005886">
    <property type="term" value="C:plasma membrane"/>
    <property type="evidence" value="ECO:0007669"/>
    <property type="project" value="TreeGrafter"/>
</dbReference>
<feature type="transmembrane region" description="Helical" evidence="10">
    <location>
        <begin position="905"/>
        <end position="931"/>
    </location>
</feature>
<dbReference type="Pfam" id="PF01825">
    <property type="entry name" value="GPS"/>
    <property type="match status" value="1"/>
</dbReference>
<feature type="transmembrane region" description="Helical" evidence="10">
    <location>
        <begin position="749"/>
        <end position="772"/>
    </location>
</feature>
<evidence type="ECO:0008006" key="16">
    <source>
        <dbReference type="Google" id="ProtNLM"/>
    </source>
</evidence>
<dbReference type="GO" id="GO:0007189">
    <property type="term" value="P:adenylate cyclase-activating G protein-coupled receptor signaling pathway"/>
    <property type="evidence" value="ECO:0007669"/>
    <property type="project" value="TreeGrafter"/>
</dbReference>